<dbReference type="PATRIC" id="fig|1161918.5.peg.1304"/>
<dbReference type="SUPFAM" id="SSF52266">
    <property type="entry name" value="SGNH hydrolase"/>
    <property type="match status" value="1"/>
</dbReference>
<dbReference type="OrthoDB" id="164654at2"/>
<dbReference type="PANTHER" id="PTHR30383">
    <property type="entry name" value="THIOESTERASE 1/PROTEASE 1/LYSOPHOSPHOLIPASE L1"/>
    <property type="match status" value="1"/>
</dbReference>
<proteinExistence type="predicted"/>
<dbReference type="AlphaFoldDB" id="K0JJY8"/>
<evidence type="ECO:0000313" key="3">
    <source>
        <dbReference type="Proteomes" id="UP000003759"/>
    </source>
</evidence>
<name>K0JJY8_BRAPL</name>
<dbReference type="Pfam" id="PF13472">
    <property type="entry name" value="Lipase_GDSL_2"/>
    <property type="match status" value="1"/>
</dbReference>
<dbReference type="RefSeq" id="WP_014933473.1">
    <property type="nucleotide sequence ID" value="NC_018604.1"/>
</dbReference>
<protein>
    <submittedName>
        <fullName evidence="2">Lipolytic protein G-D-S-L family</fullName>
    </submittedName>
</protein>
<gene>
    <name evidence="2" type="ORF">WESB_1792</name>
</gene>
<organism evidence="2 3">
    <name type="scientific">Brachyspira pilosicoli WesB</name>
    <dbReference type="NCBI Taxonomy" id="1161918"/>
    <lineage>
        <taxon>Bacteria</taxon>
        <taxon>Pseudomonadati</taxon>
        <taxon>Spirochaetota</taxon>
        <taxon>Spirochaetia</taxon>
        <taxon>Brachyspirales</taxon>
        <taxon>Brachyspiraceae</taxon>
        <taxon>Brachyspira</taxon>
    </lineage>
</organism>
<dbReference type="InterPro" id="IPR051532">
    <property type="entry name" value="Ester_Hydrolysis_Enzymes"/>
</dbReference>
<dbReference type="GO" id="GO:0016788">
    <property type="term" value="F:hydrolase activity, acting on ester bonds"/>
    <property type="evidence" value="ECO:0007669"/>
    <property type="project" value="UniProtKB-ARBA"/>
</dbReference>
<dbReference type="HOGENOM" id="CLU_088167_0_0_12"/>
<dbReference type="Proteomes" id="UP000003759">
    <property type="component" value="Chromosome"/>
</dbReference>
<evidence type="ECO:0000259" key="1">
    <source>
        <dbReference type="Pfam" id="PF13472"/>
    </source>
</evidence>
<dbReference type="Gene3D" id="3.40.50.1110">
    <property type="entry name" value="SGNH hydrolase"/>
    <property type="match status" value="1"/>
</dbReference>
<feature type="domain" description="SGNH hydrolase-type esterase" evidence="1">
    <location>
        <begin position="6"/>
        <end position="192"/>
    </location>
</feature>
<accession>K0JJY8</accession>
<dbReference type="EMBL" id="HE793032">
    <property type="protein sequence ID" value="CCG57257.1"/>
    <property type="molecule type" value="Genomic_DNA"/>
</dbReference>
<dbReference type="InterPro" id="IPR013830">
    <property type="entry name" value="SGNH_hydro"/>
</dbReference>
<evidence type="ECO:0000313" key="2">
    <source>
        <dbReference type="EMBL" id="CCG57257.1"/>
    </source>
</evidence>
<reference evidence="2 3" key="1">
    <citation type="journal article" date="2012" name="BMC Genomics">
        <title>Comparative genomics of Brachyspira pilosicoli strains: genome rearrangements, reductions and correlation of genetic compliment with phenotypic diversity.</title>
        <authorList>
            <person name="Mappley L.J."/>
            <person name="Black M.L."/>
            <person name="Abuoun M."/>
            <person name="Darby A.C."/>
            <person name="Woodward M.J."/>
            <person name="Parkhill J."/>
            <person name="Turner A.K."/>
            <person name="Bellgard M.I."/>
            <person name="La T."/>
            <person name="Phillips N.D."/>
            <person name="La Ragione R.M."/>
            <person name="Hampson D.J."/>
        </authorList>
    </citation>
    <scope>NUCLEOTIDE SEQUENCE [LARGE SCALE GENOMIC DNA]</scope>
    <source>
        <strain evidence="2">WesB</strain>
    </source>
</reference>
<dbReference type="KEGG" id="bpw:WESB_1792"/>
<dbReference type="PANTHER" id="PTHR30383:SF29">
    <property type="entry name" value="SGNH HYDROLASE-TYPE ESTERASE DOMAIN-CONTAINING PROTEIN"/>
    <property type="match status" value="1"/>
</dbReference>
<dbReference type="CDD" id="cd01839">
    <property type="entry name" value="SGNH_arylesterase_like"/>
    <property type="match status" value="1"/>
</dbReference>
<dbReference type="InterPro" id="IPR036514">
    <property type="entry name" value="SGNH_hydro_sf"/>
</dbReference>
<sequence length="211" mass="23744">MKNILCYGDSNTFGFIPVSGKRYSIDERWTGILQKLLGNEYRIIEEGLNGRTTVFEDPSKAGRNGKAYLEVCLESHKPIDLIIISLGTNDLKTKFSASENVIAQNMRRLILTVKNYDYGIGYNKPEILILAPAPLGYKADISEELAEFDKNSIAASKKLAFKYQFLSKQENVYFFDIGSVAQSSEEDQVHFTLASHLNIANALYEEVKNIL</sequence>